<accession>A0A7H1N1Z8</accession>
<sequence length="195" mass="21348">MHDRHDHSRSKHANHDRRYARGERGQHGSHGDHGHHGGGRSGLRRFFAHGDLRLVILHLIAEKPRHGYEIIKAIEERVAGAYSPSPGVIYPSLTLLEELGYVTVSAAPESSKKLHAITAQGQAFLDANRPGLEALLARMDQAGREQASPAPQILRAMENLQLALRLRLARRPLDEQQINDVAAALDAAAASVGRS</sequence>
<dbReference type="Pfam" id="PF03551">
    <property type="entry name" value="PadR"/>
    <property type="match status" value="1"/>
</dbReference>
<name>A0A7H1N1Z8_9PROT</name>
<reference evidence="3 4" key="1">
    <citation type="submission" date="2020-05" db="EMBL/GenBank/DDBJ databases">
        <title>Complete closed genome sequence of Defluviicoccus vanus.</title>
        <authorList>
            <person name="Bessarab I."/>
            <person name="Arumugam K."/>
            <person name="Maszenan A.M."/>
            <person name="Seviour R.J."/>
            <person name="Williams R.B."/>
        </authorList>
    </citation>
    <scope>NUCLEOTIDE SEQUENCE [LARGE SCALE GENOMIC DNA]</scope>
    <source>
        <strain evidence="3 4">Ben 114</strain>
    </source>
</reference>
<dbReference type="PANTHER" id="PTHR43252">
    <property type="entry name" value="TRANSCRIPTIONAL REGULATOR YQJI"/>
    <property type="match status" value="1"/>
</dbReference>
<evidence type="ECO:0000259" key="2">
    <source>
        <dbReference type="Pfam" id="PF03551"/>
    </source>
</evidence>
<dbReference type="Proteomes" id="UP000516369">
    <property type="component" value="Chromosome"/>
</dbReference>
<organism evidence="3 4">
    <name type="scientific">Defluviicoccus vanus</name>
    <dbReference type="NCBI Taxonomy" id="111831"/>
    <lineage>
        <taxon>Bacteria</taxon>
        <taxon>Pseudomonadati</taxon>
        <taxon>Pseudomonadota</taxon>
        <taxon>Alphaproteobacteria</taxon>
        <taxon>Rhodospirillales</taxon>
        <taxon>Rhodospirillaceae</taxon>
        <taxon>Defluviicoccus</taxon>
    </lineage>
</organism>
<feature type="region of interest" description="Disordered" evidence="1">
    <location>
        <begin position="1"/>
        <end position="42"/>
    </location>
</feature>
<dbReference type="Gene3D" id="1.10.10.10">
    <property type="entry name" value="Winged helix-like DNA-binding domain superfamily/Winged helix DNA-binding domain"/>
    <property type="match status" value="1"/>
</dbReference>
<proteinExistence type="predicted"/>
<dbReference type="RefSeq" id="WP_190260250.1">
    <property type="nucleotide sequence ID" value="NZ_CP053923.1"/>
</dbReference>
<dbReference type="SUPFAM" id="SSF46785">
    <property type="entry name" value="Winged helix' DNA-binding domain"/>
    <property type="match status" value="1"/>
</dbReference>
<protein>
    <submittedName>
        <fullName evidence="3">PadR family transcriptional regulator</fullName>
    </submittedName>
</protein>
<dbReference type="InterPro" id="IPR005149">
    <property type="entry name" value="Tscrpt_reg_PadR_N"/>
</dbReference>
<dbReference type="EMBL" id="CP053923">
    <property type="protein sequence ID" value="QNT69734.1"/>
    <property type="molecule type" value="Genomic_DNA"/>
</dbReference>
<dbReference type="PANTHER" id="PTHR43252:SF7">
    <property type="entry name" value="TRANSCRIPTIONAL REGULATOR YQJI"/>
    <property type="match status" value="1"/>
</dbReference>
<evidence type="ECO:0000256" key="1">
    <source>
        <dbReference type="SAM" id="MobiDB-lite"/>
    </source>
</evidence>
<evidence type="ECO:0000313" key="3">
    <source>
        <dbReference type="EMBL" id="QNT69734.1"/>
    </source>
</evidence>
<dbReference type="InterPro" id="IPR036388">
    <property type="entry name" value="WH-like_DNA-bd_sf"/>
</dbReference>
<dbReference type="InterPro" id="IPR036390">
    <property type="entry name" value="WH_DNA-bd_sf"/>
</dbReference>
<gene>
    <name evidence="3" type="ORF">HQ394_10900</name>
</gene>
<feature type="domain" description="Transcription regulator PadR N-terminal" evidence="2">
    <location>
        <begin position="56"/>
        <end position="126"/>
    </location>
</feature>
<evidence type="ECO:0000313" key="4">
    <source>
        <dbReference type="Proteomes" id="UP000516369"/>
    </source>
</evidence>
<feature type="compositionally biased region" description="Basic and acidic residues" evidence="1">
    <location>
        <begin position="16"/>
        <end position="35"/>
    </location>
</feature>
<dbReference type="AlphaFoldDB" id="A0A7H1N1Z8"/>
<dbReference type="KEGG" id="dvn:HQ394_10900"/>
<keyword evidence="4" id="KW-1185">Reference proteome</keyword>